<name>A0A9W8N093_9AGAR</name>
<keyword evidence="4 9" id="KW-0349">Heme</keyword>
<evidence type="ECO:0000256" key="6">
    <source>
        <dbReference type="ARBA" id="ARBA00023002"/>
    </source>
</evidence>
<dbReference type="InterPro" id="IPR001128">
    <property type="entry name" value="Cyt_P450"/>
</dbReference>
<accession>A0A9W8N093</accession>
<evidence type="ECO:0000256" key="1">
    <source>
        <dbReference type="ARBA" id="ARBA00001971"/>
    </source>
</evidence>
<evidence type="ECO:0000256" key="4">
    <source>
        <dbReference type="ARBA" id="ARBA00022617"/>
    </source>
</evidence>
<dbReference type="Gene3D" id="1.10.630.10">
    <property type="entry name" value="Cytochrome P450"/>
    <property type="match status" value="2"/>
</dbReference>
<feature type="binding site" description="axial binding residue" evidence="9">
    <location>
        <position position="399"/>
    </location>
    <ligand>
        <name>heme</name>
        <dbReference type="ChEBI" id="CHEBI:30413"/>
    </ligand>
    <ligandPart>
        <name>Fe</name>
        <dbReference type="ChEBI" id="CHEBI:18248"/>
    </ligandPart>
</feature>
<evidence type="ECO:0000256" key="3">
    <source>
        <dbReference type="ARBA" id="ARBA00010617"/>
    </source>
</evidence>
<evidence type="ECO:0000313" key="10">
    <source>
        <dbReference type="EMBL" id="KAJ3516113.1"/>
    </source>
</evidence>
<dbReference type="AlphaFoldDB" id="A0A9W8N093"/>
<comment type="pathway">
    <text evidence="2">Secondary metabolite biosynthesis.</text>
</comment>
<evidence type="ECO:0000313" key="11">
    <source>
        <dbReference type="Proteomes" id="UP001148786"/>
    </source>
</evidence>
<protein>
    <recommendedName>
        <fullName evidence="12">Cytochrome P450</fullName>
    </recommendedName>
</protein>
<evidence type="ECO:0000256" key="9">
    <source>
        <dbReference type="PIRSR" id="PIRSR602401-1"/>
    </source>
</evidence>
<dbReference type="InterPro" id="IPR050364">
    <property type="entry name" value="Cytochrome_P450_fung"/>
</dbReference>
<dbReference type="SUPFAM" id="SSF48264">
    <property type="entry name" value="Cytochrome P450"/>
    <property type="match status" value="1"/>
</dbReference>
<dbReference type="PANTHER" id="PTHR46300">
    <property type="entry name" value="P450, PUTATIVE (EUROFUNG)-RELATED-RELATED"/>
    <property type="match status" value="1"/>
</dbReference>
<dbReference type="Pfam" id="PF00067">
    <property type="entry name" value="p450"/>
    <property type="match status" value="2"/>
</dbReference>
<comment type="cofactor">
    <cofactor evidence="1 9">
        <name>heme</name>
        <dbReference type="ChEBI" id="CHEBI:30413"/>
    </cofactor>
</comment>
<comment type="similarity">
    <text evidence="3">Belongs to the cytochrome P450 family.</text>
</comment>
<sequence length="474" mass="53701">MTSLNTTFLSPLVLGLVYYIYTKVRSKGPYSRLPLPPGPKRLPLIGNVLDLPHKFEWETYHKWCKDLSTDILYLNFAGTNVVVLDTYEAAYDLLDKRSSIYSGRPQQIMAGELVGWDFGTGLQPYGEKWRKQRKLMHLAFHSTASTQFRPNLLRASRNLLNKILDCPDNIVANLRHMAGETIMSITYGIDVLPKNDFYIETAERGARTLDTVVPGAFLVDSLPWLKYIPEFLPYTGFKRKAREWRKLVRMMVENPYKAVIRDITVAALTSCILGLLTKPDVLEKAQAEMDRVVRPGHLPEFEDEPSLPYITAIVKESLRWFAVVPTAIPHLLEVEDEYNGYRLPAGSIVMGNSWAMLNDEKVYPDPSTFNPDRFMRDGKLNLDVRDPAHACWGFGRRICPGRFIAFSSVWINVASIIAAFDIKKATDAHGNVIEPNPECVSGLVCGWKPFPCSITPRSKEMESLIRASAVREDL</sequence>
<dbReference type="GO" id="GO:0016705">
    <property type="term" value="F:oxidoreductase activity, acting on paired donors, with incorporation or reduction of molecular oxygen"/>
    <property type="evidence" value="ECO:0007669"/>
    <property type="project" value="InterPro"/>
</dbReference>
<gene>
    <name evidence="10" type="ORF">NLJ89_g1321</name>
</gene>
<dbReference type="EMBL" id="JANKHO010000067">
    <property type="protein sequence ID" value="KAJ3516113.1"/>
    <property type="molecule type" value="Genomic_DNA"/>
</dbReference>
<dbReference type="GO" id="GO:0004497">
    <property type="term" value="F:monooxygenase activity"/>
    <property type="evidence" value="ECO:0007669"/>
    <property type="project" value="UniProtKB-KW"/>
</dbReference>
<dbReference type="GO" id="GO:0005506">
    <property type="term" value="F:iron ion binding"/>
    <property type="evidence" value="ECO:0007669"/>
    <property type="project" value="InterPro"/>
</dbReference>
<dbReference type="InterPro" id="IPR036396">
    <property type="entry name" value="Cyt_P450_sf"/>
</dbReference>
<organism evidence="10 11">
    <name type="scientific">Agrocybe chaxingu</name>
    <dbReference type="NCBI Taxonomy" id="84603"/>
    <lineage>
        <taxon>Eukaryota</taxon>
        <taxon>Fungi</taxon>
        <taxon>Dikarya</taxon>
        <taxon>Basidiomycota</taxon>
        <taxon>Agaricomycotina</taxon>
        <taxon>Agaricomycetes</taxon>
        <taxon>Agaricomycetidae</taxon>
        <taxon>Agaricales</taxon>
        <taxon>Agaricineae</taxon>
        <taxon>Strophariaceae</taxon>
        <taxon>Agrocybe</taxon>
    </lineage>
</organism>
<dbReference type="PANTHER" id="PTHR46300:SF12">
    <property type="entry name" value="P450, PUTATIVE (EUROFUNG)-RELATED"/>
    <property type="match status" value="1"/>
</dbReference>
<dbReference type="GO" id="GO:0020037">
    <property type="term" value="F:heme binding"/>
    <property type="evidence" value="ECO:0007669"/>
    <property type="project" value="InterPro"/>
</dbReference>
<keyword evidence="11" id="KW-1185">Reference proteome</keyword>
<evidence type="ECO:0008006" key="12">
    <source>
        <dbReference type="Google" id="ProtNLM"/>
    </source>
</evidence>
<dbReference type="PRINTS" id="PR00463">
    <property type="entry name" value="EP450I"/>
</dbReference>
<keyword evidence="6" id="KW-0560">Oxidoreductase</keyword>
<comment type="caution">
    <text evidence="10">The sequence shown here is derived from an EMBL/GenBank/DDBJ whole genome shotgun (WGS) entry which is preliminary data.</text>
</comment>
<reference evidence="10" key="1">
    <citation type="submission" date="2022-07" db="EMBL/GenBank/DDBJ databases">
        <title>Genome Sequence of Agrocybe chaxingu.</title>
        <authorList>
            <person name="Buettner E."/>
        </authorList>
    </citation>
    <scope>NUCLEOTIDE SEQUENCE</scope>
    <source>
        <strain evidence="10">MP-N11</strain>
    </source>
</reference>
<evidence type="ECO:0000256" key="2">
    <source>
        <dbReference type="ARBA" id="ARBA00005179"/>
    </source>
</evidence>
<dbReference type="InterPro" id="IPR002401">
    <property type="entry name" value="Cyt_P450_E_grp-I"/>
</dbReference>
<evidence type="ECO:0000256" key="8">
    <source>
        <dbReference type="ARBA" id="ARBA00023033"/>
    </source>
</evidence>
<dbReference type="CDD" id="cd11065">
    <property type="entry name" value="CYP64-like"/>
    <property type="match status" value="1"/>
</dbReference>
<keyword evidence="8" id="KW-0503">Monooxygenase</keyword>
<keyword evidence="5 9" id="KW-0479">Metal-binding</keyword>
<proteinExistence type="inferred from homology"/>
<dbReference type="Proteomes" id="UP001148786">
    <property type="component" value="Unassembled WGS sequence"/>
</dbReference>
<dbReference type="OrthoDB" id="2789670at2759"/>
<evidence type="ECO:0000256" key="7">
    <source>
        <dbReference type="ARBA" id="ARBA00023004"/>
    </source>
</evidence>
<evidence type="ECO:0000256" key="5">
    <source>
        <dbReference type="ARBA" id="ARBA00022723"/>
    </source>
</evidence>
<keyword evidence="7 9" id="KW-0408">Iron</keyword>